<protein>
    <submittedName>
        <fullName evidence="3">Response regulator transcription factor</fullName>
    </submittedName>
</protein>
<keyword evidence="1" id="KW-0597">Phosphoprotein</keyword>
<dbReference type="Gene3D" id="3.40.50.2300">
    <property type="match status" value="1"/>
</dbReference>
<evidence type="ECO:0000259" key="2">
    <source>
        <dbReference type="PROSITE" id="PS50110"/>
    </source>
</evidence>
<keyword evidence="4" id="KW-1185">Reference proteome</keyword>
<dbReference type="InterPro" id="IPR051015">
    <property type="entry name" value="EvgA-like"/>
</dbReference>
<evidence type="ECO:0000313" key="3">
    <source>
        <dbReference type="EMBL" id="MDG4716543.1"/>
    </source>
</evidence>
<dbReference type="SMART" id="SM00448">
    <property type="entry name" value="REC"/>
    <property type="match status" value="1"/>
</dbReference>
<dbReference type="Proteomes" id="UP001529085">
    <property type="component" value="Unassembled WGS sequence"/>
</dbReference>
<reference evidence="3 4" key="1">
    <citation type="submission" date="2023-03" db="EMBL/GenBank/DDBJ databases">
        <title>Strain YYF002 represents a novel species in the genus Winogradskyella isolated from seawater.</title>
        <authorList>
            <person name="Fu Z.-Y."/>
        </authorList>
    </citation>
    <scope>NUCLEOTIDE SEQUENCE [LARGE SCALE GENOMIC DNA]</scope>
    <source>
        <strain evidence="3 4">YYF002</strain>
    </source>
</reference>
<dbReference type="EMBL" id="JARSBN010000006">
    <property type="protein sequence ID" value="MDG4716543.1"/>
    <property type="molecule type" value="Genomic_DNA"/>
</dbReference>
<gene>
    <name evidence="3" type="ORF">P7122_11720</name>
</gene>
<feature type="modified residue" description="4-aspartylphosphate" evidence="1">
    <location>
        <position position="61"/>
    </location>
</feature>
<comment type="caution">
    <text evidence="3">The sequence shown here is derived from an EMBL/GenBank/DDBJ whole genome shotgun (WGS) entry which is preliminary data.</text>
</comment>
<name>A0ABT6G3B9_9FLAO</name>
<sequence length="223" mass="25023">MKTLKKVLINDDHDAIVESVAQVLEKSGVAEIDKTQYCDEAYLQLKKAELEKKPYDLIITDLSFKSDYRNATLASGEDLIEQIRVDKLAIPIIVYSMKDQLQKVRGLIKKQGINGYVCKDRNGSKELSTAIKAVLAGDLFLSPQVDKALQPKSKMEIDDFDIQLINLLSKGFSQEDISEDLKSKSITPNSLSTIEKRLNKLKIQFRANNTIHLVAITKDLGLI</sequence>
<dbReference type="PANTHER" id="PTHR45566">
    <property type="entry name" value="HTH-TYPE TRANSCRIPTIONAL REGULATOR YHJB-RELATED"/>
    <property type="match status" value="1"/>
</dbReference>
<feature type="domain" description="Response regulatory" evidence="2">
    <location>
        <begin position="6"/>
        <end position="134"/>
    </location>
</feature>
<accession>A0ABT6G3B9</accession>
<dbReference type="SUPFAM" id="SSF52172">
    <property type="entry name" value="CheY-like"/>
    <property type="match status" value="1"/>
</dbReference>
<dbReference type="RefSeq" id="WP_278005989.1">
    <property type="nucleotide sequence ID" value="NZ_JARSBN010000006.1"/>
</dbReference>
<organism evidence="3 4">
    <name type="scientific">Winogradskyella marincola</name>
    <dbReference type="NCBI Taxonomy" id="3037795"/>
    <lineage>
        <taxon>Bacteria</taxon>
        <taxon>Pseudomonadati</taxon>
        <taxon>Bacteroidota</taxon>
        <taxon>Flavobacteriia</taxon>
        <taxon>Flavobacteriales</taxon>
        <taxon>Flavobacteriaceae</taxon>
        <taxon>Winogradskyella</taxon>
    </lineage>
</organism>
<proteinExistence type="predicted"/>
<dbReference type="InterPro" id="IPR011006">
    <property type="entry name" value="CheY-like_superfamily"/>
</dbReference>
<evidence type="ECO:0000256" key="1">
    <source>
        <dbReference type="PROSITE-ProRule" id="PRU00169"/>
    </source>
</evidence>
<dbReference type="PANTHER" id="PTHR45566:SF1">
    <property type="entry name" value="HTH-TYPE TRANSCRIPTIONAL REGULATOR YHJB-RELATED"/>
    <property type="match status" value="1"/>
</dbReference>
<dbReference type="PROSITE" id="PS50110">
    <property type="entry name" value="RESPONSE_REGULATORY"/>
    <property type="match status" value="1"/>
</dbReference>
<evidence type="ECO:0000313" key="4">
    <source>
        <dbReference type="Proteomes" id="UP001529085"/>
    </source>
</evidence>
<dbReference type="Pfam" id="PF00072">
    <property type="entry name" value="Response_reg"/>
    <property type="match status" value="1"/>
</dbReference>
<dbReference type="InterPro" id="IPR001789">
    <property type="entry name" value="Sig_transdc_resp-reg_receiver"/>
</dbReference>